<feature type="compositionally biased region" description="Polar residues" evidence="1">
    <location>
        <begin position="69"/>
        <end position="85"/>
    </location>
</feature>
<feature type="region of interest" description="Disordered" evidence="1">
    <location>
        <begin position="63"/>
        <end position="96"/>
    </location>
</feature>
<evidence type="ECO:0000313" key="5">
    <source>
        <dbReference type="Proteomes" id="UP000694728"/>
    </source>
</evidence>
<proteinExistence type="predicted"/>
<evidence type="ECO:0000313" key="4">
    <source>
        <dbReference type="Ensembl" id="ENSSSCP00045047119.1"/>
    </source>
</evidence>
<protein>
    <recommendedName>
        <fullName evidence="6">Death domain containing 1</fullName>
    </recommendedName>
</protein>
<name>A0A8D1JH20_PIG</name>
<sequence>MHDECAPQQTMSAIQDIKATDIAAREEQNVIETATVSPTSREESHYPNQVQLKKNKTYRSSELVEKENNTSLNGDVTGQEESQNKMFPDNAENENDKQTEHMTVENINGNRRETHDIIQTTEREIQETSESQREEMIISSITCDITNKYVTSLLPSDPEMKVYKLGIFSVVSCLKKESFTVTKKGLTLKPSMDSRISLNYPPGVFSSPVLIQLKVQPIDPSLVAYLKTQQDISYSVLSTSPVIHIQHPSTHPFQKPVTVFLPCSPHPDKKNLGSEVDHKGRASTTANRIIPLYLNWTKRTSIRKPGNTCESLKLLGFRSRDSGWFVLDGVMVRTTQSGLISFELCEHLERFIVLRLSSIMENSHLLSFVKSLEEAMFSTTACIVLYHQKDNPHRVVILVVPSKDLNQELRHLRLGGLSGPPEPSRHFQVKEGEQLLLRFTGNIFASSNGKDYGKDYKLIFHLQRKPRLELQIKEVDEFGNYSCPHYKGTIIVYKVPKEKIVHNSDQCLILNENNYQLPICKLPLRLPKHENLINRPQSTKRISTDPLEALWNSLLYWLSEELSEENVLCLSASLPLRRSTVQLIKLKAPNDLAEQTYELLCFWKRSLPNSTDKLRLLARHLRKIGRSDLSGELKFKWENKVFTEPPRWSDGAEESPVAPSALEEGL</sequence>
<dbReference type="Ensembl" id="ENSSSCT00045066421.1">
    <property type="protein sequence ID" value="ENSSSCP00045047119.1"/>
    <property type="gene ID" value="ENSSSCG00045038299.1"/>
</dbReference>
<evidence type="ECO:0008006" key="6">
    <source>
        <dbReference type="Google" id="ProtNLM"/>
    </source>
</evidence>
<dbReference type="Gene3D" id="1.10.533.10">
    <property type="entry name" value="Death Domain, Fas"/>
    <property type="match status" value="1"/>
</dbReference>
<dbReference type="InterPro" id="IPR011029">
    <property type="entry name" value="DEATH-like_dom_sf"/>
</dbReference>
<dbReference type="InterPro" id="IPR000488">
    <property type="entry name" value="Death_dom"/>
</dbReference>
<reference evidence="4" key="1">
    <citation type="submission" date="2025-08" db="UniProtKB">
        <authorList>
            <consortium name="Ensembl"/>
        </authorList>
    </citation>
    <scope>IDENTIFICATION</scope>
</reference>
<dbReference type="AlphaFoldDB" id="A0A8D1JH20"/>
<evidence type="ECO:0000259" key="3">
    <source>
        <dbReference type="PROSITE" id="PS51145"/>
    </source>
</evidence>
<dbReference type="Pfam" id="PF00531">
    <property type="entry name" value="Death"/>
    <property type="match status" value="1"/>
</dbReference>
<dbReference type="Proteomes" id="UP000694728">
    <property type="component" value="Unplaced"/>
</dbReference>
<organism evidence="4 5">
    <name type="scientific">Sus scrofa</name>
    <name type="common">Pig</name>
    <dbReference type="NCBI Taxonomy" id="9823"/>
    <lineage>
        <taxon>Eukaryota</taxon>
        <taxon>Metazoa</taxon>
        <taxon>Chordata</taxon>
        <taxon>Craniata</taxon>
        <taxon>Vertebrata</taxon>
        <taxon>Euteleostomi</taxon>
        <taxon>Mammalia</taxon>
        <taxon>Eutheria</taxon>
        <taxon>Laurasiatheria</taxon>
        <taxon>Artiodactyla</taxon>
        <taxon>Suina</taxon>
        <taxon>Suidae</taxon>
        <taxon>Sus</taxon>
    </lineage>
</organism>
<evidence type="ECO:0000256" key="1">
    <source>
        <dbReference type="SAM" id="MobiDB-lite"/>
    </source>
</evidence>
<evidence type="ECO:0000259" key="2">
    <source>
        <dbReference type="PROSITE" id="PS50017"/>
    </source>
</evidence>
<dbReference type="PROSITE" id="PS51145">
    <property type="entry name" value="ZU5"/>
    <property type="match status" value="1"/>
</dbReference>
<dbReference type="InterPro" id="IPR000906">
    <property type="entry name" value="ZU5_dom"/>
</dbReference>
<accession>A0A8D1JH20</accession>
<dbReference type="Gene3D" id="2.60.220.30">
    <property type="match status" value="1"/>
</dbReference>
<dbReference type="PANTHER" id="PTHR28336">
    <property type="entry name" value="BA1-643"/>
    <property type="match status" value="1"/>
</dbReference>
<feature type="domain" description="ZU5" evidence="3">
    <location>
        <begin position="175"/>
        <end position="346"/>
    </location>
</feature>
<dbReference type="SUPFAM" id="SSF47986">
    <property type="entry name" value="DEATH domain"/>
    <property type="match status" value="1"/>
</dbReference>
<feature type="region of interest" description="Disordered" evidence="1">
    <location>
        <begin position="645"/>
        <end position="666"/>
    </location>
</feature>
<dbReference type="PROSITE" id="PS50017">
    <property type="entry name" value="DEATH_DOMAIN"/>
    <property type="match status" value="1"/>
</dbReference>
<dbReference type="PANTHER" id="PTHR28336:SF4">
    <property type="entry name" value="DEATH DOMAIN-CONTAINING PROTEIN 1"/>
    <property type="match status" value="1"/>
</dbReference>
<dbReference type="GO" id="GO:0007165">
    <property type="term" value="P:signal transduction"/>
    <property type="evidence" value="ECO:0007669"/>
    <property type="project" value="InterPro"/>
</dbReference>
<feature type="domain" description="Death" evidence="2">
    <location>
        <begin position="570"/>
        <end position="634"/>
    </location>
</feature>